<evidence type="ECO:0000256" key="5">
    <source>
        <dbReference type="ARBA" id="ARBA00023065"/>
    </source>
</evidence>
<evidence type="ECO:0000256" key="2">
    <source>
        <dbReference type="ARBA" id="ARBA00022448"/>
    </source>
</evidence>
<dbReference type="AlphaFoldDB" id="A0A7M5WX81"/>
<dbReference type="Proteomes" id="UP000594262">
    <property type="component" value="Unplaced"/>
</dbReference>
<evidence type="ECO:0000256" key="6">
    <source>
        <dbReference type="ARBA" id="ARBA00023136"/>
    </source>
</evidence>
<evidence type="ECO:0000256" key="7">
    <source>
        <dbReference type="ARBA" id="ARBA00023170"/>
    </source>
</evidence>
<evidence type="ECO:0000256" key="4">
    <source>
        <dbReference type="ARBA" id="ARBA00022989"/>
    </source>
</evidence>
<keyword evidence="14" id="KW-1185">Reference proteome</keyword>
<name>A0A7M5WX81_9CNID</name>
<dbReference type="Gene3D" id="1.10.287.70">
    <property type="match status" value="1"/>
</dbReference>
<reference evidence="13" key="1">
    <citation type="submission" date="2021-01" db="UniProtKB">
        <authorList>
            <consortium name="EnsemblMetazoa"/>
        </authorList>
    </citation>
    <scope>IDENTIFICATION</scope>
</reference>
<dbReference type="OrthoDB" id="5951969at2759"/>
<dbReference type="SUPFAM" id="SSF53850">
    <property type="entry name" value="Periplasmic binding protein-like II"/>
    <property type="match status" value="1"/>
</dbReference>
<dbReference type="GO" id="GO:0015276">
    <property type="term" value="F:ligand-gated monoatomic ion channel activity"/>
    <property type="evidence" value="ECO:0007669"/>
    <property type="project" value="InterPro"/>
</dbReference>
<keyword evidence="4 11" id="KW-1133">Transmembrane helix</keyword>
<keyword evidence="5" id="KW-0406">Ion transport</keyword>
<keyword evidence="7" id="KW-0675">Receptor</keyword>
<dbReference type="InterPro" id="IPR015683">
    <property type="entry name" value="Ionotropic_Glu_rcpt"/>
</dbReference>
<feature type="domain" description="Ionotropic glutamate receptor C-terminal" evidence="12">
    <location>
        <begin position="63"/>
        <end position="161"/>
    </location>
</feature>
<evidence type="ECO:0000256" key="1">
    <source>
        <dbReference type="ARBA" id="ARBA00004141"/>
    </source>
</evidence>
<keyword evidence="3 11" id="KW-0812">Transmembrane</keyword>
<evidence type="ECO:0000256" key="10">
    <source>
        <dbReference type="ARBA" id="ARBA00023303"/>
    </source>
</evidence>
<evidence type="ECO:0000256" key="3">
    <source>
        <dbReference type="ARBA" id="ARBA00022692"/>
    </source>
</evidence>
<keyword evidence="8" id="KW-0325">Glycoprotein</keyword>
<dbReference type="EnsemblMetazoa" id="CLYHEMT014577.2">
    <property type="protein sequence ID" value="CLYHEMP014577.2"/>
    <property type="gene ID" value="CLYHEMG014577"/>
</dbReference>
<evidence type="ECO:0000259" key="12">
    <source>
        <dbReference type="Pfam" id="PF00060"/>
    </source>
</evidence>
<dbReference type="Gene3D" id="3.40.190.10">
    <property type="entry name" value="Periplasmic binding protein-like II"/>
    <property type="match status" value="1"/>
</dbReference>
<evidence type="ECO:0000313" key="14">
    <source>
        <dbReference type="Proteomes" id="UP000594262"/>
    </source>
</evidence>
<keyword evidence="6 11" id="KW-0472">Membrane</keyword>
<accession>A0A7M5WX81</accession>
<sequence length="218" mass="24322">MVSDVVQNKADVIIAPFLMTRDRLLALDFTDESYLNGGMALVTVAQKSNMTLFNFRTFQPLSASMWFVLLSLTLAASLIVYFAEKLSIKTPVYPLWESVNYFTGLAFARDIGALNPVKLGSRVIGISVALFMLIVMSTYTAVLTSNMVASTVSLPIHGLKDEKIINPTASFKFGTQLNTGYVEYFDPKRDPSFQKTFLFMKRYNYADTSQAIRDLKSG</sequence>
<evidence type="ECO:0000313" key="13">
    <source>
        <dbReference type="EnsemblMetazoa" id="CLYHEMP014577.2"/>
    </source>
</evidence>
<proteinExistence type="predicted"/>
<keyword evidence="10" id="KW-0407">Ion channel</keyword>
<evidence type="ECO:0000256" key="11">
    <source>
        <dbReference type="SAM" id="Phobius"/>
    </source>
</evidence>
<feature type="transmembrane region" description="Helical" evidence="11">
    <location>
        <begin position="123"/>
        <end position="142"/>
    </location>
</feature>
<evidence type="ECO:0000256" key="8">
    <source>
        <dbReference type="ARBA" id="ARBA00023180"/>
    </source>
</evidence>
<dbReference type="Pfam" id="PF00060">
    <property type="entry name" value="Lig_chan"/>
    <property type="match status" value="1"/>
</dbReference>
<feature type="transmembrane region" description="Helical" evidence="11">
    <location>
        <begin position="63"/>
        <end position="83"/>
    </location>
</feature>
<evidence type="ECO:0000256" key="9">
    <source>
        <dbReference type="ARBA" id="ARBA00023286"/>
    </source>
</evidence>
<keyword evidence="2" id="KW-0813">Transport</keyword>
<dbReference type="InterPro" id="IPR001320">
    <property type="entry name" value="Iontro_rcpt_C"/>
</dbReference>
<dbReference type="PANTHER" id="PTHR18966">
    <property type="entry name" value="IONOTROPIC GLUTAMATE RECEPTOR"/>
    <property type="match status" value="1"/>
</dbReference>
<dbReference type="GO" id="GO:0016020">
    <property type="term" value="C:membrane"/>
    <property type="evidence" value="ECO:0007669"/>
    <property type="project" value="UniProtKB-SubCell"/>
</dbReference>
<comment type="subcellular location">
    <subcellularLocation>
        <location evidence="1">Membrane</location>
        <topology evidence="1">Multi-pass membrane protein</topology>
    </subcellularLocation>
</comment>
<protein>
    <recommendedName>
        <fullName evidence="12">Ionotropic glutamate receptor C-terminal domain-containing protein</fullName>
    </recommendedName>
</protein>
<keyword evidence="9" id="KW-1071">Ligand-gated ion channel</keyword>
<organism evidence="13 14">
    <name type="scientific">Clytia hemisphaerica</name>
    <dbReference type="NCBI Taxonomy" id="252671"/>
    <lineage>
        <taxon>Eukaryota</taxon>
        <taxon>Metazoa</taxon>
        <taxon>Cnidaria</taxon>
        <taxon>Hydrozoa</taxon>
        <taxon>Hydroidolina</taxon>
        <taxon>Leptothecata</taxon>
        <taxon>Obeliida</taxon>
        <taxon>Clytiidae</taxon>
        <taxon>Clytia</taxon>
    </lineage>
</organism>